<dbReference type="Proteomes" id="UP000031838">
    <property type="component" value="Chromosome 1"/>
</dbReference>
<dbReference type="KEGG" id="bgp:BGL_1c13790"/>
<dbReference type="Gene3D" id="2.30.330.10">
    <property type="entry name" value="SpoA-like"/>
    <property type="match status" value="1"/>
</dbReference>
<reference evidence="10" key="1">
    <citation type="submission" date="2011-03" db="EMBL/GenBank/DDBJ databases">
        <authorList>
            <person name="Voget S."/>
            <person name="Streit W.R."/>
            <person name="Jaeger K.E."/>
            <person name="Daniel R."/>
        </authorList>
    </citation>
    <scope>NUCLEOTIDE SEQUENCE [LARGE SCALE GENOMIC DNA]</scope>
    <source>
        <strain evidence="10">PG1</strain>
    </source>
</reference>
<dbReference type="PRINTS" id="PR00956">
    <property type="entry name" value="FLGMOTORFLIN"/>
</dbReference>
<keyword evidence="9" id="KW-0282">Flagellum</keyword>
<dbReference type="PANTHER" id="PTHR43484:SF1">
    <property type="entry name" value="FLAGELLAR MOTOR SWITCH PROTEIN FLIN"/>
    <property type="match status" value="1"/>
</dbReference>
<reference evidence="9 10" key="2">
    <citation type="journal article" date="2016" name="Appl. Microbiol. Biotechnol.">
        <title>Mutations improving production and secretion of extracellular lipase by Burkholderia glumae PG1.</title>
        <authorList>
            <person name="Knapp A."/>
            <person name="Voget S."/>
            <person name="Gao R."/>
            <person name="Zaburannyi N."/>
            <person name="Krysciak D."/>
            <person name="Breuer M."/>
            <person name="Hauer B."/>
            <person name="Streit W.R."/>
            <person name="Muller R."/>
            <person name="Daniel R."/>
            <person name="Jaeger K.E."/>
        </authorList>
    </citation>
    <scope>NUCLEOTIDE SEQUENCE [LARGE SCALE GENOMIC DNA]</scope>
    <source>
        <strain evidence="9 10">PG1</strain>
    </source>
</reference>
<dbReference type="InterPro" id="IPR001172">
    <property type="entry name" value="FliN_T3SS_HrcQb"/>
</dbReference>
<dbReference type="Pfam" id="PF01052">
    <property type="entry name" value="FliMN_C"/>
    <property type="match status" value="1"/>
</dbReference>
<keyword evidence="10" id="KW-1185">Reference proteome</keyword>
<dbReference type="GO" id="GO:0006935">
    <property type="term" value="P:chemotaxis"/>
    <property type="evidence" value="ECO:0007669"/>
    <property type="project" value="UniProtKB-KW"/>
</dbReference>
<comment type="similarity">
    <text evidence="2">Belongs to the FliN/MopA/SpaO family.</text>
</comment>
<protein>
    <recommendedName>
        <fullName evidence="3">Flagellar motor switch protein FliN</fullName>
    </recommendedName>
</protein>
<accession>A0A0B6RXX7</accession>
<keyword evidence="4" id="KW-1003">Cell membrane</keyword>
<dbReference type="SUPFAM" id="SSF101801">
    <property type="entry name" value="Surface presentation of antigens (SPOA)"/>
    <property type="match status" value="1"/>
</dbReference>
<dbReference type="GO" id="GO:0005886">
    <property type="term" value="C:plasma membrane"/>
    <property type="evidence" value="ECO:0007669"/>
    <property type="project" value="UniProtKB-SubCell"/>
</dbReference>
<evidence type="ECO:0000256" key="5">
    <source>
        <dbReference type="ARBA" id="ARBA00022500"/>
    </source>
</evidence>
<dbReference type="RefSeq" id="WP_042624530.1">
    <property type="nucleotide sequence ID" value="NZ_CP002580.1"/>
</dbReference>
<gene>
    <name evidence="9" type="primary">fliN2</name>
    <name evidence="9" type="ORF">BGL_1c13790</name>
</gene>
<evidence type="ECO:0000256" key="4">
    <source>
        <dbReference type="ARBA" id="ARBA00022475"/>
    </source>
</evidence>
<dbReference type="GO" id="GO:0009425">
    <property type="term" value="C:bacterial-type flagellum basal body"/>
    <property type="evidence" value="ECO:0007669"/>
    <property type="project" value="InterPro"/>
</dbReference>
<organism evidence="9 10">
    <name type="scientific">Burkholderia plantarii</name>
    <dbReference type="NCBI Taxonomy" id="41899"/>
    <lineage>
        <taxon>Bacteria</taxon>
        <taxon>Pseudomonadati</taxon>
        <taxon>Pseudomonadota</taxon>
        <taxon>Betaproteobacteria</taxon>
        <taxon>Burkholderiales</taxon>
        <taxon>Burkholderiaceae</taxon>
        <taxon>Burkholderia</taxon>
    </lineage>
</organism>
<evidence type="ECO:0000313" key="10">
    <source>
        <dbReference type="Proteomes" id="UP000031838"/>
    </source>
</evidence>
<name>A0A0B6RXX7_BURPL</name>
<comment type="subcellular location">
    <subcellularLocation>
        <location evidence="1">Cell membrane</location>
        <topology evidence="1">Peripheral membrane protein</topology>
        <orientation evidence="1">Cytoplasmic side</orientation>
    </subcellularLocation>
</comment>
<proteinExistence type="inferred from homology"/>
<evidence type="ECO:0000313" key="9">
    <source>
        <dbReference type="EMBL" id="AJK45895.1"/>
    </source>
</evidence>
<evidence type="ECO:0000256" key="3">
    <source>
        <dbReference type="ARBA" id="ARBA00021897"/>
    </source>
</evidence>
<dbReference type="InterPro" id="IPR051469">
    <property type="entry name" value="FliN/MopA/SpaO"/>
</dbReference>
<evidence type="ECO:0000259" key="8">
    <source>
        <dbReference type="Pfam" id="PF01052"/>
    </source>
</evidence>
<sequence>MTTHTFPKQAVAAHVDFPEQQAEAPAEPAARPKLDLLDGVKVNVDVVLGRSVLDVKDMMALQSGSVLELKQAIGDPVEVVLNGRTIATGEIVAVDGRFGVRIVEIGAGDR</sequence>
<evidence type="ECO:0000256" key="7">
    <source>
        <dbReference type="ARBA" id="ARBA00023136"/>
    </source>
</evidence>
<dbReference type="GO" id="GO:0071973">
    <property type="term" value="P:bacterial-type flagellum-dependent cell motility"/>
    <property type="evidence" value="ECO:0007669"/>
    <property type="project" value="InterPro"/>
</dbReference>
<keyword evidence="6" id="KW-0283">Flagellar rotation</keyword>
<evidence type="ECO:0000256" key="1">
    <source>
        <dbReference type="ARBA" id="ARBA00004413"/>
    </source>
</evidence>
<evidence type="ECO:0000256" key="6">
    <source>
        <dbReference type="ARBA" id="ARBA00022779"/>
    </source>
</evidence>
<dbReference type="HOGENOM" id="CLU_097058_5_1_4"/>
<dbReference type="PANTHER" id="PTHR43484">
    <property type="match status" value="1"/>
</dbReference>
<feature type="domain" description="Flagellar motor switch protein FliN-like C-terminal" evidence="8">
    <location>
        <begin position="36"/>
        <end position="105"/>
    </location>
</feature>
<evidence type="ECO:0000256" key="2">
    <source>
        <dbReference type="ARBA" id="ARBA00009226"/>
    </source>
</evidence>
<dbReference type="EMBL" id="CP002580">
    <property type="protein sequence ID" value="AJK45895.1"/>
    <property type="molecule type" value="Genomic_DNA"/>
</dbReference>
<dbReference type="InterPro" id="IPR001543">
    <property type="entry name" value="FliN-like_C"/>
</dbReference>
<keyword evidence="9" id="KW-0969">Cilium</keyword>
<dbReference type="InterPro" id="IPR036429">
    <property type="entry name" value="SpoA-like_sf"/>
</dbReference>
<keyword evidence="5" id="KW-0145">Chemotaxis</keyword>
<keyword evidence="7" id="KW-0472">Membrane</keyword>
<dbReference type="OrthoDB" id="8820851at2"/>
<keyword evidence="9" id="KW-0966">Cell projection</keyword>
<dbReference type="GO" id="GO:0003774">
    <property type="term" value="F:cytoskeletal motor activity"/>
    <property type="evidence" value="ECO:0007669"/>
    <property type="project" value="InterPro"/>
</dbReference>
<dbReference type="AlphaFoldDB" id="A0A0B6RXX7"/>